<organism evidence="1">
    <name type="scientific">Vannella robusta</name>
    <dbReference type="NCBI Taxonomy" id="1487602"/>
    <lineage>
        <taxon>Eukaryota</taxon>
        <taxon>Amoebozoa</taxon>
        <taxon>Discosea</taxon>
        <taxon>Flabellinia</taxon>
        <taxon>Vannellidae</taxon>
        <taxon>Vannella</taxon>
    </lineage>
</organism>
<dbReference type="AlphaFoldDB" id="A0A7S4HX64"/>
<accession>A0A7S4HX64</accession>
<gene>
    <name evidence="1" type="ORF">VSP0166_LOCUS5504</name>
</gene>
<dbReference type="EMBL" id="HBKP01007655">
    <property type="protein sequence ID" value="CAE2211789.1"/>
    <property type="molecule type" value="Transcribed_RNA"/>
</dbReference>
<dbReference type="SUPFAM" id="SSF50978">
    <property type="entry name" value="WD40 repeat-like"/>
    <property type="match status" value="1"/>
</dbReference>
<name>A0A7S4HX64_9EUKA</name>
<dbReference type="InterPro" id="IPR015943">
    <property type="entry name" value="WD40/YVTN_repeat-like_dom_sf"/>
</dbReference>
<protein>
    <submittedName>
        <fullName evidence="1">Uncharacterized protein</fullName>
    </submittedName>
</protein>
<proteinExistence type="predicted"/>
<dbReference type="Gene3D" id="2.130.10.10">
    <property type="entry name" value="YVTN repeat-like/Quinoprotein amine dehydrogenase"/>
    <property type="match status" value="1"/>
</dbReference>
<reference evidence="1" key="1">
    <citation type="submission" date="2021-01" db="EMBL/GenBank/DDBJ databases">
        <authorList>
            <person name="Corre E."/>
            <person name="Pelletier E."/>
            <person name="Niang G."/>
            <person name="Scheremetjew M."/>
            <person name="Finn R."/>
            <person name="Kale V."/>
            <person name="Holt S."/>
            <person name="Cochrane G."/>
            <person name="Meng A."/>
            <person name="Brown T."/>
            <person name="Cohen L."/>
        </authorList>
    </citation>
    <scope>NUCLEOTIDE SEQUENCE</scope>
    <source>
        <strain evidence="1">DIVA3 518/3/11/1/6</strain>
    </source>
</reference>
<evidence type="ECO:0000313" key="1">
    <source>
        <dbReference type="EMBL" id="CAE2211789.1"/>
    </source>
</evidence>
<dbReference type="InterPro" id="IPR036322">
    <property type="entry name" value="WD40_repeat_dom_sf"/>
</dbReference>
<sequence length="357" mass="39705">MSVDYSDAAVWVAQFVEAQKVFHAYEVCPPRLGTYSLDYTDSYPSVIVRGCGDRLGYGSNAVVLHSRTQGSNWTPHAVGEHTTHIVTFVQLMGTRSSQRSSTENKIISATQGEIYLHDMNTSKRITQRTTTGGVSCSFGVLHPFNYLLEASTSNTIQILDANTLQVVDNSHLRVSKQCNSFCSIPGKDDLFIAGGDEFVNYYDIRKLGEPLHSIHMDNRIITGLAANSRRLFATGNVGSDDLLGFVNGYELYDDTEVLIAEEPYMTRGSLQCDEGKLIFMNINKQICIWSTDTCEALHNPPYDCYMSWRTAIRLNEGGNTLIVGGTAGSSYLSADLRYYSFGKPRTTPHTRKRCYIS</sequence>